<evidence type="ECO:0000313" key="2">
    <source>
        <dbReference type="Proteomes" id="UP000439917"/>
    </source>
</evidence>
<dbReference type="RefSeq" id="WP_032988364.1">
    <property type="nucleotide sequence ID" value="NZ_CP080591.1"/>
</dbReference>
<reference evidence="1 2" key="1">
    <citation type="submission" date="2019-09" db="EMBL/GenBank/DDBJ databases">
        <title>Prevalence, distribution, and phylogeny of type two toxin-antitoxin genes possessed by Cronobacter species where C. sakazakii homologs follow sequence type lineages.</title>
        <authorList>
            <person name="Finkelstein S."/>
            <person name="Negrete F."/>
            <person name="Jang H."/>
            <person name="Gopinath G.R."/>
            <person name="Tall B.D."/>
        </authorList>
    </citation>
    <scope>NUCLEOTIDE SEQUENCE [LARGE SCALE GENOMIC DNA]</scope>
    <source>
        <strain evidence="1 2">MOD1_Comp4</strain>
    </source>
</reference>
<gene>
    <name evidence="1" type="ORF">FZI38_21680</name>
</gene>
<accession>A0AAN5WZ48</accession>
<dbReference type="Proteomes" id="UP000439917">
    <property type="component" value="Unassembled WGS sequence"/>
</dbReference>
<evidence type="ECO:0000313" key="1">
    <source>
        <dbReference type="EMBL" id="KAB0875110.1"/>
    </source>
</evidence>
<organism evidence="1 2">
    <name type="scientific">Cronobacter sakazakii</name>
    <name type="common">Enterobacter sakazakii</name>
    <dbReference type="NCBI Taxonomy" id="28141"/>
    <lineage>
        <taxon>Bacteria</taxon>
        <taxon>Pseudomonadati</taxon>
        <taxon>Pseudomonadota</taxon>
        <taxon>Gammaproteobacteria</taxon>
        <taxon>Enterobacterales</taxon>
        <taxon>Enterobacteriaceae</taxon>
        <taxon>Cronobacter</taxon>
    </lineage>
</organism>
<name>A0AAN5WZ48_CROSK</name>
<protein>
    <submittedName>
        <fullName evidence="1">Uncharacterized protein</fullName>
    </submittedName>
</protein>
<dbReference type="AlphaFoldDB" id="A0AAN5WZ48"/>
<dbReference type="EMBL" id="WAGF01000026">
    <property type="protein sequence ID" value="KAB0875110.1"/>
    <property type="molecule type" value="Genomic_DNA"/>
</dbReference>
<proteinExistence type="predicted"/>
<sequence>MDIDAYMRHQKAMDEKVYIEDGFVIFKLEETEYEIPLSRLSSQQRLLGWIFHLTEKSWVDIEILRHFMKIVSEHFDYPLYE</sequence>
<comment type="caution">
    <text evidence="1">The sequence shown here is derived from an EMBL/GenBank/DDBJ whole genome shotgun (WGS) entry which is preliminary data.</text>
</comment>